<dbReference type="SUPFAM" id="SSF53335">
    <property type="entry name" value="S-adenosyl-L-methionine-dependent methyltransferases"/>
    <property type="match status" value="1"/>
</dbReference>
<dbReference type="EMBL" id="UINC01149631">
    <property type="protein sequence ID" value="SVD42226.1"/>
    <property type="molecule type" value="Genomic_DNA"/>
</dbReference>
<dbReference type="AlphaFoldDB" id="A0A382V6M4"/>
<evidence type="ECO:0008006" key="2">
    <source>
        <dbReference type="Google" id="ProtNLM"/>
    </source>
</evidence>
<sequence length="250" mass="29174">MDWLQNYDPYIISHYTAVDYFFQNITNNSIKNVLDFGSGIGRQAFQWFGLEGKGDVNFFSVDAIESLYLLQNEIYSLLFPNKLREYFYNPEVFCRIDVSKQDTNLYHLPTWRMDLLPSNSFDLIICVQVLNEINKETLEYLLAQFQRIAKENCILYIRDNEIGYTPAHNNRVGRLLLKLGFELLFRYSGMETRIEGKPRVWAFTGVENSAAHFNLKHRLARALSYPSGSYSLKLLMKSMITKIRDCGLPL</sequence>
<accession>A0A382V6M4</accession>
<protein>
    <recommendedName>
        <fullName evidence="2">Methyltransferase type 11 domain-containing protein</fullName>
    </recommendedName>
</protein>
<dbReference type="InterPro" id="IPR029063">
    <property type="entry name" value="SAM-dependent_MTases_sf"/>
</dbReference>
<reference evidence="1" key="1">
    <citation type="submission" date="2018-05" db="EMBL/GenBank/DDBJ databases">
        <authorList>
            <person name="Lanie J.A."/>
            <person name="Ng W.-L."/>
            <person name="Kazmierczak K.M."/>
            <person name="Andrzejewski T.M."/>
            <person name="Davidsen T.M."/>
            <person name="Wayne K.J."/>
            <person name="Tettelin H."/>
            <person name="Glass J.I."/>
            <person name="Rusch D."/>
            <person name="Podicherti R."/>
            <person name="Tsui H.-C.T."/>
            <person name="Winkler M.E."/>
        </authorList>
    </citation>
    <scope>NUCLEOTIDE SEQUENCE</scope>
</reference>
<name>A0A382V6M4_9ZZZZ</name>
<evidence type="ECO:0000313" key="1">
    <source>
        <dbReference type="EMBL" id="SVD42226.1"/>
    </source>
</evidence>
<proteinExistence type="predicted"/>
<dbReference type="Gene3D" id="3.40.50.150">
    <property type="entry name" value="Vaccinia Virus protein VP39"/>
    <property type="match status" value="1"/>
</dbReference>
<gene>
    <name evidence="1" type="ORF">METZ01_LOCUS395080</name>
</gene>
<organism evidence="1">
    <name type="scientific">marine metagenome</name>
    <dbReference type="NCBI Taxonomy" id="408172"/>
    <lineage>
        <taxon>unclassified sequences</taxon>
        <taxon>metagenomes</taxon>
        <taxon>ecological metagenomes</taxon>
    </lineage>
</organism>